<dbReference type="Gene3D" id="3.40.50.620">
    <property type="entry name" value="HUPs"/>
    <property type="match status" value="1"/>
</dbReference>
<sequence>MYDTILVPTDGSDQAAVAATHAIDIAAMRSATVHVLSVVDDRAFLLLDDDRVSGVRADLRANARDAIDDAATAALGRDLEVETAIETGHPAERIVDYAADHGVDLIVMGTSGDEYETNVVGSVSQRVVRQAPTPVLTVGPDVDG</sequence>
<reference evidence="4" key="1">
    <citation type="submission" date="2016-10" db="EMBL/GenBank/DDBJ databases">
        <authorList>
            <person name="Varghese N."/>
            <person name="Submissions S."/>
        </authorList>
    </citation>
    <scope>NUCLEOTIDE SEQUENCE [LARGE SCALE GENOMIC DNA]</scope>
    <source>
        <strain evidence="4">B4,CECT 8067,JCM 17497</strain>
    </source>
</reference>
<protein>
    <submittedName>
        <fullName evidence="3">Nucleotide-binding universal stress protein, UspA family</fullName>
    </submittedName>
</protein>
<dbReference type="OrthoDB" id="105697at2157"/>
<dbReference type="SUPFAM" id="SSF52402">
    <property type="entry name" value="Adenine nucleotide alpha hydrolases-like"/>
    <property type="match status" value="1"/>
</dbReference>
<evidence type="ECO:0000256" key="1">
    <source>
        <dbReference type="ARBA" id="ARBA00008791"/>
    </source>
</evidence>
<dbReference type="CDD" id="cd00293">
    <property type="entry name" value="USP-like"/>
    <property type="match status" value="1"/>
</dbReference>
<evidence type="ECO:0000313" key="3">
    <source>
        <dbReference type="EMBL" id="SDK47186.1"/>
    </source>
</evidence>
<dbReference type="InterPro" id="IPR006015">
    <property type="entry name" value="Universal_stress_UspA"/>
</dbReference>
<dbReference type="AlphaFoldDB" id="A0A1G9C6A8"/>
<evidence type="ECO:0000259" key="2">
    <source>
        <dbReference type="Pfam" id="PF00582"/>
    </source>
</evidence>
<dbReference type="EMBL" id="FNFE01000004">
    <property type="protein sequence ID" value="SDK47186.1"/>
    <property type="molecule type" value="Genomic_DNA"/>
</dbReference>
<proteinExistence type="inferred from homology"/>
<dbReference type="Pfam" id="PF00582">
    <property type="entry name" value="Usp"/>
    <property type="match status" value="1"/>
</dbReference>
<name>A0A1G9C6A8_9EURY</name>
<gene>
    <name evidence="3" type="ORF">SAMN04515672_3233</name>
</gene>
<accession>A0A1G9C6A8</accession>
<dbReference type="Proteomes" id="UP000198882">
    <property type="component" value="Unassembled WGS sequence"/>
</dbReference>
<dbReference type="PANTHER" id="PTHR46268">
    <property type="entry name" value="STRESS RESPONSE PROTEIN NHAX"/>
    <property type="match status" value="1"/>
</dbReference>
<comment type="similarity">
    <text evidence="1">Belongs to the universal stress protein A family.</text>
</comment>
<dbReference type="STRING" id="1095776.SAMN04515672_3233"/>
<dbReference type="PANTHER" id="PTHR46268:SF6">
    <property type="entry name" value="UNIVERSAL STRESS PROTEIN UP12"/>
    <property type="match status" value="1"/>
</dbReference>
<dbReference type="InterPro" id="IPR014729">
    <property type="entry name" value="Rossmann-like_a/b/a_fold"/>
</dbReference>
<dbReference type="InterPro" id="IPR006016">
    <property type="entry name" value="UspA"/>
</dbReference>
<keyword evidence="4" id="KW-1185">Reference proteome</keyword>
<feature type="domain" description="UspA" evidence="2">
    <location>
        <begin position="1"/>
        <end position="138"/>
    </location>
</feature>
<evidence type="ECO:0000313" key="4">
    <source>
        <dbReference type="Proteomes" id="UP000198882"/>
    </source>
</evidence>
<dbReference type="RefSeq" id="WP_090309080.1">
    <property type="nucleotide sequence ID" value="NZ_FNFE01000004.1"/>
</dbReference>
<organism evidence="3 4">
    <name type="scientific">Natronorubrum texcoconense</name>
    <dbReference type="NCBI Taxonomy" id="1095776"/>
    <lineage>
        <taxon>Archaea</taxon>
        <taxon>Methanobacteriati</taxon>
        <taxon>Methanobacteriota</taxon>
        <taxon>Stenosarchaea group</taxon>
        <taxon>Halobacteria</taxon>
        <taxon>Halobacteriales</taxon>
        <taxon>Natrialbaceae</taxon>
        <taxon>Natronorubrum</taxon>
    </lineage>
</organism>
<dbReference type="PRINTS" id="PR01438">
    <property type="entry name" value="UNVRSLSTRESS"/>
</dbReference>